<feature type="region of interest" description="Disordered" evidence="1">
    <location>
        <begin position="482"/>
        <end position="515"/>
    </location>
</feature>
<gene>
    <name evidence="2" type="ORF">MENT_LOCUS10666</name>
</gene>
<accession>A0A6V7UBY6</accession>
<feature type="compositionally biased region" description="Polar residues" evidence="1">
    <location>
        <begin position="489"/>
        <end position="499"/>
    </location>
</feature>
<feature type="region of interest" description="Disordered" evidence="1">
    <location>
        <begin position="170"/>
        <end position="205"/>
    </location>
</feature>
<reference evidence="2 3" key="1">
    <citation type="submission" date="2020-08" db="EMBL/GenBank/DDBJ databases">
        <authorList>
            <person name="Koutsovoulos G."/>
            <person name="Danchin GJ E."/>
        </authorList>
    </citation>
    <scope>NUCLEOTIDE SEQUENCE [LARGE SCALE GENOMIC DNA]</scope>
</reference>
<feature type="compositionally biased region" description="Polar residues" evidence="1">
    <location>
        <begin position="178"/>
        <end position="199"/>
    </location>
</feature>
<dbReference type="EMBL" id="CAJEWN010000050">
    <property type="protein sequence ID" value="CAD2152228.1"/>
    <property type="molecule type" value="Genomic_DNA"/>
</dbReference>
<dbReference type="Proteomes" id="UP000580250">
    <property type="component" value="Unassembled WGS sequence"/>
</dbReference>
<comment type="caution">
    <text evidence="2">The sequence shown here is derived from an EMBL/GenBank/DDBJ whole genome shotgun (WGS) entry which is preliminary data.</text>
</comment>
<feature type="compositionally biased region" description="Basic and acidic residues" evidence="1">
    <location>
        <begin position="712"/>
        <end position="721"/>
    </location>
</feature>
<name>A0A6V7UBY6_MELEN</name>
<evidence type="ECO:0000256" key="1">
    <source>
        <dbReference type="SAM" id="MobiDB-lite"/>
    </source>
</evidence>
<feature type="compositionally biased region" description="Low complexity" evidence="1">
    <location>
        <begin position="684"/>
        <end position="699"/>
    </location>
</feature>
<proteinExistence type="predicted"/>
<organism evidence="2 3">
    <name type="scientific">Meloidogyne enterolobii</name>
    <name type="common">Root-knot nematode worm</name>
    <name type="synonym">Meloidogyne mayaguensis</name>
    <dbReference type="NCBI Taxonomy" id="390850"/>
    <lineage>
        <taxon>Eukaryota</taxon>
        <taxon>Metazoa</taxon>
        <taxon>Ecdysozoa</taxon>
        <taxon>Nematoda</taxon>
        <taxon>Chromadorea</taxon>
        <taxon>Rhabditida</taxon>
        <taxon>Tylenchina</taxon>
        <taxon>Tylenchomorpha</taxon>
        <taxon>Tylenchoidea</taxon>
        <taxon>Meloidogynidae</taxon>
        <taxon>Meloidogyninae</taxon>
        <taxon>Meloidogyne</taxon>
    </lineage>
</organism>
<feature type="region of interest" description="Disordered" evidence="1">
    <location>
        <begin position="680"/>
        <end position="721"/>
    </location>
</feature>
<dbReference type="AlphaFoldDB" id="A0A6V7UBY6"/>
<evidence type="ECO:0000313" key="2">
    <source>
        <dbReference type="EMBL" id="CAD2152228.1"/>
    </source>
</evidence>
<evidence type="ECO:0000313" key="3">
    <source>
        <dbReference type="Proteomes" id="UP000580250"/>
    </source>
</evidence>
<protein>
    <submittedName>
        <fullName evidence="2">Uncharacterized protein</fullName>
    </submittedName>
</protein>
<feature type="compositionally biased region" description="Basic and acidic residues" evidence="1">
    <location>
        <begin position="351"/>
        <end position="361"/>
    </location>
</feature>
<feature type="region of interest" description="Disordered" evidence="1">
    <location>
        <begin position="349"/>
        <end position="368"/>
    </location>
</feature>
<sequence length="721" mass="82139">MNQPNNIYLEEKCDEEDDEIQQIILNNQKNFERGNLKKISQSISAHANLDFQFKHKKLLESDGREEEVENTITNNKLNFENGCHVEEEDSDEEFFAAHSSLIPLRKSKSALAGFTSHLGSASHSKPLLCSKIVKEGINDSQEEIMEMIDLHKGDILQFRIEDDLKNNRKHSDNLAGCSPSQYSPIQTLPTSPEPQSQHQLEQDCWSAPACPNDSPDSFEIGEGDEEFSKDMKMLSSEKQDLNYRKESSWSAPGQFNSEMIEIPMQNEKKEDKLEGEKLRKKDIFTGNESNDLIPMADDDGSNTPNYASLHGGYLTLPPGFKCHSAVDNSKQQIASGCLVNRDRVLTTNYEGDERTNKHSSIDDEYSDQDLEDFKQQKPSDNDDNEMHSFETEKYCHHHLPQMRFHYSMPAIVNSLQDSVPDRVKFRRSDTEDFLIERKAGASSELSNHQSPLKQDDFCNTQTNQNVTPSTLSDCETEDKLPTFNPPIPNNRQHLSLSFTSKRRQLPKTPSPEDPLEHIDIATASRERLLDVLKQTYQLLNLSREKESGRNKHLYMNCEDQLDHNREKDESKLALQSLPSPSVLREIQSKLPKNCCRAQALEDEQQYTFSYGMDHSTNARSIGRRRLFSIEGSYYEDNLPGVAAPLDGDYEFRTAREDHQPLNELYSPTENDRSKGYIFADGAKSSSGISSSCYTSSSRSCELPDCDQQQKTTPRERRTSPD</sequence>